<dbReference type="GO" id="GO:0003723">
    <property type="term" value="F:RNA binding"/>
    <property type="evidence" value="ECO:0007669"/>
    <property type="project" value="UniProtKB-KW"/>
</dbReference>
<dbReference type="SUPFAM" id="SSF55174">
    <property type="entry name" value="Alpha-L RNA-binding motif"/>
    <property type="match status" value="1"/>
</dbReference>
<dbReference type="NCBIfam" id="TIGR02988">
    <property type="entry name" value="YaaA_near_RecF"/>
    <property type="match status" value="1"/>
</dbReference>
<organism evidence="2 3">
    <name type="scientific">Vagococcus salmoninarum</name>
    <dbReference type="NCBI Taxonomy" id="2739"/>
    <lineage>
        <taxon>Bacteria</taxon>
        <taxon>Bacillati</taxon>
        <taxon>Bacillota</taxon>
        <taxon>Bacilli</taxon>
        <taxon>Lactobacillales</taxon>
        <taxon>Enterococcaceae</taxon>
        <taxon>Vagococcus</taxon>
    </lineage>
</organism>
<accession>A0A429ZHJ5</accession>
<protein>
    <submittedName>
        <fullName evidence="2">RNA-binding protein</fullName>
    </submittedName>
</protein>
<dbReference type="Pfam" id="PF13275">
    <property type="entry name" value="S4_2"/>
    <property type="match status" value="1"/>
</dbReference>
<evidence type="ECO:0000313" key="2">
    <source>
        <dbReference type="EMBL" id="RST93185.1"/>
    </source>
</evidence>
<dbReference type="CDD" id="cd00165">
    <property type="entry name" value="S4"/>
    <property type="match status" value="1"/>
</dbReference>
<proteinExistence type="predicted"/>
<dbReference type="GeneID" id="98569059"/>
<keyword evidence="3" id="KW-1185">Reference proteome</keyword>
<keyword evidence="1" id="KW-0694">RNA-binding</keyword>
<dbReference type="AlphaFoldDB" id="A0A429ZHJ5"/>
<dbReference type="OrthoDB" id="9811532at2"/>
<sequence>MKEKFILKAEFIRLGQFLKEISVISSGGMAKWYLQEHTIFVDGEVENRRGRKLYPGMMIEIPDTGTFFMEKMDEPSIGEDSHEID</sequence>
<evidence type="ECO:0000256" key="1">
    <source>
        <dbReference type="PROSITE-ProRule" id="PRU00182"/>
    </source>
</evidence>
<dbReference type="EMBL" id="NGJU01000019">
    <property type="protein sequence ID" value="RST93185.1"/>
    <property type="molecule type" value="Genomic_DNA"/>
</dbReference>
<reference evidence="2 3" key="1">
    <citation type="submission" date="2017-05" db="EMBL/GenBank/DDBJ databases">
        <title>Vagococcus spp. assemblies.</title>
        <authorList>
            <person name="Gulvik C.A."/>
        </authorList>
    </citation>
    <scope>NUCLEOTIDE SEQUENCE [LARGE SCALE GENOMIC DNA]</scope>
    <source>
        <strain evidence="2 3">NCFB 2777</strain>
    </source>
</reference>
<name>A0A429ZHJ5_9ENTE</name>
<dbReference type="InterPro" id="IPR036986">
    <property type="entry name" value="S4_RNA-bd_sf"/>
</dbReference>
<dbReference type="RefSeq" id="WP_126781416.1">
    <property type="nucleotide sequence ID" value="NZ_CAUQJP010000017.1"/>
</dbReference>
<dbReference type="InterPro" id="IPR014330">
    <property type="entry name" value="RNA-bd_S4-rel_YaaA"/>
</dbReference>
<dbReference type="Proteomes" id="UP000287239">
    <property type="component" value="Unassembled WGS sequence"/>
</dbReference>
<dbReference type="PROSITE" id="PS50889">
    <property type="entry name" value="S4"/>
    <property type="match status" value="1"/>
</dbReference>
<dbReference type="Gene3D" id="3.10.290.10">
    <property type="entry name" value="RNA-binding S4 domain"/>
    <property type="match status" value="1"/>
</dbReference>
<gene>
    <name evidence="2" type="ORF">CBF35_11985</name>
</gene>
<evidence type="ECO:0000313" key="3">
    <source>
        <dbReference type="Proteomes" id="UP000287239"/>
    </source>
</evidence>
<comment type="caution">
    <text evidence="2">The sequence shown here is derived from an EMBL/GenBank/DDBJ whole genome shotgun (WGS) entry which is preliminary data.</text>
</comment>